<dbReference type="OrthoDB" id="3481861at2"/>
<organism evidence="1 2">
    <name type="scientific">Micromonospora pisi</name>
    <dbReference type="NCBI Taxonomy" id="589240"/>
    <lineage>
        <taxon>Bacteria</taxon>
        <taxon>Bacillati</taxon>
        <taxon>Actinomycetota</taxon>
        <taxon>Actinomycetes</taxon>
        <taxon>Micromonosporales</taxon>
        <taxon>Micromonosporaceae</taxon>
        <taxon>Micromonospora</taxon>
    </lineage>
</organism>
<sequence>MNTDTELRWGYTLADLQRVARSAAATTRAMAGDYDDRYAEAFGAAAERLYEAEHWIPEHKLFQAAQDSLWTENRKTLSYRGAAYRNDEGWGESGTGPNFVTYWTDVTRVTPSPENHIVDRLALAQILPTLTERQREVIGALAAFDDHALARAALGDLSCYATHLANARRRFLSYWHEGEVPSRPWGTDRRGANASRLVTVMRKRKGSRKAANDA</sequence>
<evidence type="ECO:0000313" key="1">
    <source>
        <dbReference type="EMBL" id="RKR92825.1"/>
    </source>
</evidence>
<gene>
    <name evidence="1" type="ORF">BDK92_7307</name>
</gene>
<protein>
    <submittedName>
        <fullName evidence="1">Uncharacterized protein</fullName>
    </submittedName>
</protein>
<dbReference type="EMBL" id="RBKT01000001">
    <property type="protein sequence ID" value="RKR92825.1"/>
    <property type="molecule type" value="Genomic_DNA"/>
</dbReference>
<name>A0A495JWA1_9ACTN</name>
<evidence type="ECO:0000313" key="2">
    <source>
        <dbReference type="Proteomes" id="UP000277671"/>
    </source>
</evidence>
<dbReference type="AlphaFoldDB" id="A0A495JWA1"/>
<reference evidence="1 2" key="1">
    <citation type="submission" date="2018-10" db="EMBL/GenBank/DDBJ databases">
        <title>Sequencing the genomes of 1000 actinobacteria strains.</title>
        <authorList>
            <person name="Klenk H.-P."/>
        </authorList>
    </citation>
    <scope>NUCLEOTIDE SEQUENCE [LARGE SCALE GENOMIC DNA]</scope>
    <source>
        <strain evidence="1 2">DSM 45175</strain>
    </source>
</reference>
<dbReference type="Proteomes" id="UP000277671">
    <property type="component" value="Unassembled WGS sequence"/>
</dbReference>
<keyword evidence="2" id="KW-1185">Reference proteome</keyword>
<comment type="caution">
    <text evidence="1">The sequence shown here is derived from an EMBL/GenBank/DDBJ whole genome shotgun (WGS) entry which is preliminary data.</text>
</comment>
<accession>A0A495JWA1</accession>
<dbReference type="RefSeq" id="WP_121160769.1">
    <property type="nucleotide sequence ID" value="NZ_RBKT01000001.1"/>
</dbReference>
<proteinExistence type="predicted"/>